<feature type="region of interest" description="Disordered" evidence="1">
    <location>
        <begin position="1"/>
        <end position="33"/>
    </location>
</feature>
<protein>
    <submittedName>
        <fullName evidence="2">Uncharacterized protein</fullName>
    </submittedName>
</protein>
<accession>A0ABR0E062</accession>
<gene>
    <name evidence="2" type="ORF">PRZ48_014150</name>
</gene>
<evidence type="ECO:0000313" key="2">
    <source>
        <dbReference type="EMBL" id="KAK4494794.1"/>
    </source>
</evidence>
<evidence type="ECO:0000256" key="1">
    <source>
        <dbReference type="SAM" id="MobiDB-lite"/>
    </source>
</evidence>
<proteinExistence type="predicted"/>
<organism evidence="2 3">
    <name type="scientific">Zasmidium cellare</name>
    <name type="common">Wine cellar mold</name>
    <name type="synonym">Racodium cellare</name>
    <dbReference type="NCBI Taxonomy" id="395010"/>
    <lineage>
        <taxon>Eukaryota</taxon>
        <taxon>Fungi</taxon>
        <taxon>Dikarya</taxon>
        <taxon>Ascomycota</taxon>
        <taxon>Pezizomycotina</taxon>
        <taxon>Dothideomycetes</taxon>
        <taxon>Dothideomycetidae</taxon>
        <taxon>Mycosphaerellales</taxon>
        <taxon>Mycosphaerellaceae</taxon>
        <taxon>Zasmidium</taxon>
    </lineage>
</organism>
<name>A0ABR0E062_ZASCE</name>
<dbReference type="Proteomes" id="UP001305779">
    <property type="component" value="Unassembled WGS sequence"/>
</dbReference>
<feature type="compositionally biased region" description="Low complexity" evidence="1">
    <location>
        <begin position="12"/>
        <end position="23"/>
    </location>
</feature>
<dbReference type="EMBL" id="JAXOVC010000013">
    <property type="protein sequence ID" value="KAK4494794.1"/>
    <property type="molecule type" value="Genomic_DNA"/>
</dbReference>
<comment type="caution">
    <text evidence="2">The sequence shown here is derived from an EMBL/GenBank/DDBJ whole genome shotgun (WGS) entry which is preliminary data.</text>
</comment>
<keyword evidence="3" id="KW-1185">Reference proteome</keyword>
<sequence>MDELTNRMHKLTTGQTHTAAGAAPPKPTLTGSNYRNQRRRYSRWKNRDRIIRMHALPPELFDIIHDLVFTPTSQPLIWIDSGYKPPFQLHVSRSARETFATQYYSTNTFAYDDIDIHLFAKFLKSLPTHHRLAIRFIHIRPFEEWSTVPRHNLAAGQLFRNLRETYGDGVSEMLSDGSVITTRVRFRREGRLCDTWQRKVVKERDLVDGEPQGVQQGN</sequence>
<evidence type="ECO:0000313" key="3">
    <source>
        <dbReference type="Proteomes" id="UP001305779"/>
    </source>
</evidence>
<reference evidence="2 3" key="1">
    <citation type="journal article" date="2023" name="G3 (Bethesda)">
        <title>A chromosome-level genome assembly of Zasmidium syzygii isolated from banana leaves.</title>
        <authorList>
            <person name="van Westerhoven A.C."/>
            <person name="Mehrabi R."/>
            <person name="Talebi R."/>
            <person name="Steentjes M.B.F."/>
            <person name="Corcolon B."/>
            <person name="Chong P.A."/>
            <person name="Kema G.H.J."/>
            <person name="Seidl M.F."/>
        </authorList>
    </citation>
    <scope>NUCLEOTIDE SEQUENCE [LARGE SCALE GENOMIC DNA]</scope>
    <source>
        <strain evidence="2 3">P124</strain>
    </source>
</reference>